<dbReference type="Gene3D" id="3.40.630.30">
    <property type="match status" value="1"/>
</dbReference>
<evidence type="ECO:0000313" key="2">
    <source>
        <dbReference type="EMBL" id="MBB2151266.1"/>
    </source>
</evidence>
<accession>A0ABR6F168</accession>
<reference evidence="2 3" key="1">
    <citation type="submission" date="2019-11" db="EMBL/GenBank/DDBJ databases">
        <title>Description of Pedobacter sp. LMG 31462T.</title>
        <authorList>
            <person name="Carlier A."/>
            <person name="Qi S."/>
            <person name="Vandamme P."/>
        </authorList>
    </citation>
    <scope>NUCLEOTIDE SEQUENCE [LARGE SCALE GENOMIC DNA]</scope>
    <source>
        <strain evidence="2 3">LMG 31462</strain>
    </source>
</reference>
<sequence>MKMPILTSNLSLGPLTLNDAPFLLELVNTPGWKQFIGDRNVPDLQAALVYIQKIIDTPNVTYFMVKLHSSNTTVGVLTLIKRDYLPNHDIGFAFLPAYSGKGYAYEAAWALLKEPEILAAHSRILATTLPDNVRSIRLLEKLGMTFEKEITQAGEILRVYGLKLDY</sequence>
<name>A0ABR6F168_9SPHI</name>
<dbReference type="PANTHER" id="PTHR43792">
    <property type="entry name" value="GNAT FAMILY, PUTATIVE (AFU_ORTHOLOGUE AFUA_3G00765)-RELATED-RELATED"/>
    <property type="match status" value="1"/>
</dbReference>
<dbReference type="PROSITE" id="PS51186">
    <property type="entry name" value="GNAT"/>
    <property type="match status" value="1"/>
</dbReference>
<dbReference type="RefSeq" id="WP_182960963.1">
    <property type="nucleotide sequence ID" value="NZ_WNXC01000009.1"/>
</dbReference>
<dbReference type="SUPFAM" id="SSF55729">
    <property type="entry name" value="Acyl-CoA N-acyltransferases (Nat)"/>
    <property type="match status" value="1"/>
</dbReference>
<dbReference type="InterPro" id="IPR000182">
    <property type="entry name" value="GNAT_dom"/>
</dbReference>
<dbReference type="Pfam" id="PF13302">
    <property type="entry name" value="Acetyltransf_3"/>
    <property type="match status" value="1"/>
</dbReference>
<protein>
    <submittedName>
        <fullName evidence="2">GNAT family N-acetyltransferase</fullName>
    </submittedName>
</protein>
<dbReference type="InterPro" id="IPR051531">
    <property type="entry name" value="N-acetyltransferase"/>
</dbReference>
<feature type="domain" description="N-acetyltransferase" evidence="1">
    <location>
        <begin position="10"/>
        <end position="166"/>
    </location>
</feature>
<proteinExistence type="predicted"/>
<dbReference type="PANTHER" id="PTHR43792:SF1">
    <property type="entry name" value="N-ACETYLTRANSFERASE DOMAIN-CONTAINING PROTEIN"/>
    <property type="match status" value="1"/>
</dbReference>
<dbReference type="EMBL" id="WNXC01000009">
    <property type="protein sequence ID" value="MBB2151266.1"/>
    <property type="molecule type" value="Genomic_DNA"/>
</dbReference>
<dbReference type="InterPro" id="IPR016181">
    <property type="entry name" value="Acyl_CoA_acyltransferase"/>
</dbReference>
<evidence type="ECO:0000259" key="1">
    <source>
        <dbReference type="PROSITE" id="PS51186"/>
    </source>
</evidence>
<gene>
    <name evidence="2" type="ORF">GM920_20370</name>
</gene>
<dbReference type="Proteomes" id="UP000636110">
    <property type="component" value="Unassembled WGS sequence"/>
</dbReference>
<comment type="caution">
    <text evidence="2">The sequence shown here is derived from an EMBL/GenBank/DDBJ whole genome shotgun (WGS) entry which is preliminary data.</text>
</comment>
<evidence type="ECO:0000313" key="3">
    <source>
        <dbReference type="Proteomes" id="UP000636110"/>
    </source>
</evidence>
<keyword evidence="3" id="KW-1185">Reference proteome</keyword>
<organism evidence="2 3">
    <name type="scientific">Pedobacter gandavensis</name>
    <dbReference type="NCBI Taxonomy" id="2679963"/>
    <lineage>
        <taxon>Bacteria</taxon>
        <taxon>Pseudomonadati</taxon>
        <taxon>Bacteroidota</taxon>
        <taxon>Sphingobacteriia</taxon>
        <taxon>Sphingobacteriales</taxon>
        <taxon>Sphingobacteriaceae</taxon>
        <taxon>Pedobacter</taxon>
    </lineage>
</organism>